<dbReference type="Pfam" id="PF17778">
    <property type="entry name" value="WHD_BLACT"/>
    <property type="match status" value="1"/>
</dbReference>
<reference evidence="2 3" key="1">
    <citation type="submission" date="2018-04" db="EMBL/GenBank/DDBJ databases">
        <title>The genome of golden apple snail Pomacea canaliculata provides insight into stress tolerance and invasive adaptation.</title>
        <authorList>
            <person name="Liu C."/>
            <person name="Liu B."/>
            <person name="Ren Y."/>
            <person name="Zhang Y."/>
            <person name="Wang H."/>
            <person name="Li S."/>
            <person name="Jiang F."/>
            <person name="Yin L."/>
            <person name="Zhang G."/>
            <person name="Qian W."/>
            <person name="Fan W."/>
        </authorList>
    </citation>
    <scope>NUCLEOTIDE SEQUENCE [LARGE SCALE GENOMIC DNA]</scope>
    <source>
        <strain evidence="2">SZHN2017</strain>
        <tissue evidence="2">Muscle</tissue>
    </source>
</reference>
<evidence type="ECO:0000313" key="2">
    <source>
        <dbReference type="EMBL" id="PVD31901.1"/>
    </source>
</evidence>
<proteinExistence type="predicted"/>
<name>A0A2T7PER5_POMCA</name>
<organism evidence="2 3">
    <name type="scientific">Pomacea canaliculata</name>
    <name type="common">Golden apple snail</name>
    <dbReference type="NCBI Taxonomy" id="400727"/>
    <lineage>
        <taxon>Eukaryota</taxon>
        <taxon>Metazoa</taxon>
        <taxon>Spiralia</taxon>
        <taxon>Lophotrochozoa</taxon>
        <taxon>Mollusca</taxon>
        <taxon>Gastropoda</taxon>
        <taxon>Caenogastropoda</taxon>
        <taxon>Architaenioglossa</taxon>
        <taxon>Ampullarioidea</taxon>
        <taxon>Ampullariidae</taxon>
        <taxon>Pomacea</taxon>
    </lineage>
</organism>
<dbReference type="InterPro" id="IPR036388">
    <property type="entry name" value="WH-like_DNA-bd_sf"/>
</dbReference>
<dbReference type="OrthoDB" id="17458at2759"/>
<feature type="domain" description="Metallo-beta-lactamase" evidence="1">
    <location>
        <begin position="12"/>
        <end position="143"/>
    </location>
</feature>
<dbReference type="AlphaFoldDB" id="A0A2T7PER5"/>
<dbReference type="GO" id="GO:0003727">
    <property type="term" value="F:single-stranded RNA binding"/>
    <property type="evidence" value="ECO:0007669"/>
    <property type="project" value="TreeGrafter"/>
</dbReference>
<dbReference type="EMBL" id="PZQS01000004">
    <property type="protein sequence ID" value="PVD31901.1"/>
    <property type="molecule type" value="Genomic_DNA"/>
</dbReference>
<protein>
    <recommendedName>
        <fullName evidence="1">Metallo-beta-lactamase domain-containing protein</fullName>
    </recommendedName>
</protein>
<dbReference type="InterPro" id="IPR050662">
    <property type="entry name" value="Sec-metab_biosynth-thioest"/>
</dbReference>
<dbReference type="Proteomes" id="UP000245119">
    <property type="component" value="Linkage Group LG4"/>
</dbReference>
<dbReference type="GO" id="GO:0004521">
    <property type="term" value="F:RNA endonuclease activity"/>
    <property type="evidence" value="ECO:0007669"/>
    <property type="project" value="TreeGrafter"/>
</dbReference>
<dbReference type="GO" id="GO:0005759">
    <property type="term" value="C:mitochondrial matrix"/>
    <property type="evidence" value="ECO:0007669"/>
    <property type="project" value="TreeGrafter"/>
</dbReference>
<dbReference type="InterPro" id="IPR036866">
    <property type="entry name" value="RibonucZ/Hydroxyglut_hydro"/>
</dbReference>
<dbReference type="InterPro" id="IPR001279">
    <property type="entry name" value="Metallo-B-lactamas"/>
</dbReference>
<dbReference type="Gene3D" id="3.60.15.10">
    <property type="entry name" value="Ribonuclease Z/Hydroxyacylglutathione hydrolase-like"/>
    <property type="match status" value="1"/>
</dbReference>
<dbReference type="PANTHER" id="PTHR23131">
    <property type="entry name" value="ENDORIBONUCLEASE LACTB2"/>
    <property type="match status" value="1"/>
</dbReference>
<dbReference type="SMART" id="SM00849">
    <property type="entry name" value="Lactamase_B"/>
    <property type="match status" value="1"/>
</dbReference>
<dbReference type="STRING" id="400727.A0A2T7PER5"/>
<dbReference type="PANTHER" id="PTHR23131:SF0">
    <property type="entry name" value="ENDORIBONUCLEASE LACTB2"/>
    <property type="match status" value="1"/>
</dbReference>
<sequence>MEYIKELKAALEKFAVSLQEIIVTHWHPDHVGGVDDICSSFNEGYKVSKLKRLSEADVPLKNTDYTFIKDQHVFHTEGATLRLYHNPGHSEDHTILQLVEENAIFSGDTILGGSTTTVEDLTSYMQSLKQILDLNPSVIYPGHGFVIDNPKETVGGYIEHRNKRESQIIQCLTDHRDTPMEPMDIVKIIYVGVPEALQISAANNVIQHLLKLQKDQKVDHLTPLKAAALYFTGCEVVISTVLLYRH</sequence>
<dbReference type="Pfam" id="PF00753">
    <property type="entry name" value="Lactamase_B"/>
    <property type="match status" value="1"/>
</dbReference>
<gene>
    <name evidence="2" type="ORF">C0Q70_07327</name>
</gene>
<dbReference type="InterPro" id="IPR041516">
    <property type="entry name" value="LACTB2_WH"/>
</dbReference>
<dbReference type="SUPFAM" id="SSF56281">
    <property type="entry name" value="Metallo-hydrolase/oxidoreductase"/>
    <property type="match status" value="1"/>
</dbReference>
<dbReference type="Gene3D" id="1.10.10.10">
    <property type="entry name" value="Winged helix-like DNA-binding domain superfamily/Winged helix DNA-binding domain"/>
    <property type="match status" value="1"/>
</dbReference>
<comment type="caution">
    <text evidence="2">The sequence shown here is derived from an EMBL/GenBank/DDBJ whole genome shotgun (WGS) entry which is preliminary data.</text>
</comment>
<evidence type="ECO:0000313" key="3">
    <source>
        <dbReference type="Proteomes" id="UP000245119"/>
    </source>
</evidence>
<evidence type="ECO:0000259" key="1">
    <source>
        <dbReference type="SMART" id="SM00849"/>
    </source>
</evidence>
<accession>A0A2T7PER5</accession>
<keyword evidence="3" id="KW-1185">Reference proteome</keyword>